<feature type="region of interest" description="Disordered" evidence="1">
    <location>
        <begin position="143"/>
        <end position="208"/>
    </location>
</feature>
<dbReference type="AlphaFoldDB" id="A0A524RQH8"/>
<evidence type="ECO:0000256" key="1">
    <source>
        <dbReference type="SAM" id="MobiDB-lite"/>
    </source>
</evidence>
<comment type="caution">
    <text evidence="2">The sequence shown here is derived from an EMBL/GenBank/DDBJ whole genome shotgun (WGS) entry which is preliminary data.</text>
</comment>
<feature type="compositionally biased region" description="Basic and acidic residues" evidence="1">
    <location>
        <begin position="185"/>
        <end position="200"/>
    </location>
</feature>
<evidence type="ECO:0000313" key="2">
    <source>
        <dbReference type="EMBL" id="TGG94771.1"/>
    </source>
</evidence>
<accession>A0A524RQH8</accession>
<proteinExistence type="predicted"/>
<sequence length="261" mass="28160">MDPDLQHHDGHDDVVAAYQDRVAAEQQLTRALAAFQARVAAISRPDLAAVSEAARPLFRQGVGWSAQLLSEQGRRRLRITVMHTAGAELSSEEWADEVDDLLQAAGWMLAMLLGIPVASSSSSMDRTAEPGQVAVLEHTVKPSAASADPALSDRSHPEPPQGDGSSHERLQGNGSSHEQLQGDGSSHERLQGNGSDHESLQGDGADPALTPLTKAEIAAYHQRILALPVEVRRELTSAFRLHFQVPRSARSIGDRISQHQH</sequence>
<dbReference type="Proteomes" id="UP000317990">
    <property type="component" value="Unassembled WGS sequence"/>
</dbReference>
<protein>
    <submittedName>
        <fullName evidence="2">Uncharacterized protein</fullName>
    </submittedName>
</protein>
<organism evidence="2 3">
    <name type="scientific">Aphanocapsa feldmannii 277cV</name>
    <dbReference type="NCBI Taxonomy" id="2507553"/>
    <lineage>
        <taxon>Bacteria</taxon>
        <taxon>Bacillati</taxon>
        <taxon>Cyanobacteriota</taxon>
        <taxon>Cyanophyceae</taxon>
        <taxon>Oscillatoriophycideae</taxon>
        <taxon>Chroococcales</taxon>
        <taxon>Microcystaceae</taxon>
        <taxon>Aphanocapsa</taxon>
    </lineage>
</organism>
<dbReference type="EMBL" id="SRMO01000029">
    <property type="protein sequence ID" value="TGG94771.1"/>
    <property type="molecule type" value="Genomic_DNA"/>
</dbReference>
<feature type="non-terminal residue" evidence="2">
    <location>
        <position position="261"/>
    </location>
</feature>
<gene>
    <name evidence="2" type="ORF">ERJ67_01715</name>
</gene>
<feature type="compositionally biased region" description="Polar residues" evidence="1">
    <location>
        <begin position="172"/>
        <end position="184"/>
    </location>
</feature>
<name>A0A524RQH8_9CHRO</name>
<reference evidence="2 3" key="1">
    <citation type="journal article" date="2019" name="mSystems">
        <title>Life at home and on the roam: Genomic adaptions reflect the dual lifestyle of an intracellular, facultative symbiont.</title>
        <authorList>
            <person name="Burgsdorf I."/>
        </authorList>
    </citation>
    <scope>NUCLEOTIDE SEQUENCE [LARGE SCALE GENOMIC DNA]</scope>
    <source>
        <strain evidence="2">277cV</strain>
    </source>
</reference>
<evidence type="ECO:0000313" key="3">
    <source>
        <dbReference type="Proteomes" id="UP000317990"/>
    </source>
</evidence>